<dbReference type="RefSeq" id="WP_133409522.1">
    <property type="nucleotide sequence ID" value="NZ_SMZT01000002.1"/>
</dbReference>
<evidence type="ECO:0000256" key="1">
    <source>
        <dbReference type="ARBA" id="ARBA00007673"/>
    </source>
</evidence>
<dbReference type="SUPFAM" id="SSF54506">
    <property type="entry name" value="Diaminopimelate epimerase-like"/>
    <property type="match status" value="2"/>
</dbReference>
<dbReference type="PANTHER" id="PTHR43709">
    <property type="entry name" value="ACONITATE ISOMERASE-RELATED"/>
    <property type="match status" value="1"/>
</dbReference>
<comment type="caution">
    <text evidence="3">The sequence shown here is derived from an EMBL/GenBank/DDBJ whole genome shotgun (WGS) entry which is preliminary data.</text>
</comment>
<dbReference type="Proteomes" id="UP000295163">
    <property type="component" value="Unassembled WGS sequence"/>
</dbReference>
<proteinExistence type="inferred from homology"/>
<gene>
    <name evidence="3" type="ORF">E2R59_04845</name>
</gene>
<keyword evidence="2 3" id="KW-0413">Isomerase</keyword>
<dbReference type="InterPro" id="IPR007400">
    <property type="entry name" value="PrpF-like"/>
</dbReference>
<dbReference type="Gene3D" id="3.10.310.10">
    <property type="entry name" value="Diaminopimelate Epimerase, Chain A, domain 1"/>
    <property type="match status" value="2"/>
</dbReference>
<reference evidence="3 4" key="1">
    <citation type="submission" date="2019-03" db="EMBL/GenBank/DDBJ databases">
        <title>Genome Sequencing and Assembly of Various Microbes Isolated from Partially Reclaimed Soil and Acid Mine Drainage (AMD) Site.</title>
        <authorList>
            <person name="Steinbock B."/>
            <person name="Bechtold R."/>
            <person name="Sevigny J.L."/>
            <person name="Thomas D."/>
            <person name="Cuthill L.R."/>
            <person name="Aveiro Johannsen E.J."/>
            <person name="Thomas K."/>
            <person name="Ghosh A."/>
        </authorList>
    </citation>
    <scope>NUCLEOTIDE SEQUENCE [LARGE SCALE GENOMIC DNA]</scope>
    <source>
        <strain evidence="3 4">S-A3</strain>
    </source>
</reference>
<name>A0A4R5YLX1_KOCRO</name>
<dbReference type="Pfam" id="PF04303">
    <property type="entry name" value="PrpF"/>
    <property type="match status" value="1"/>
</dbReference>
<dbReference type="PANTHER" id="PTHR43709:SF2">
    <property type="entry name" value="DUF453 DOMAIN PROTEIN (AFU_ORTHOLOGUE AFUA_6G00360)"/>
    <property type="match status" value="1"/>
</dbReference>
<sequence>MDIEARWMRGGTSKCWVFEASALARTGDTADSLLPRLFGSPDARQLDGVGGGTSTTSKAVILERSERDGIDVDFTFAQVGIEEDTVDWGSNCGNCSTTAGLFAVERGWVPLGEPVTRVTTYNTNTGQVIVQRVATPGGRLPEAPTGTMPGAVFPGHDVGLGFVDPAGRTTGATLPTGSAQDVFTRDGRTHRASVVDAGAPLVVLSAEDFGLRAADHAQWVHQVEPHLAALDELRRAAAVGIGMADTTAAAARAVPKICVVGPSSTGDADLQVLALAMGRPHPAMPVTSSVALTVASWTAGTVVEELVRGRAEDGLRLRTPAGVLRTFTDRTGADVLVGVGRTARTLATTVLHLSGAGR</sequence>
<dbReference type="GeneID" id="64346732"/>
<accession>A0A4R5YLX1</accession>
<evidence type="ECO:0000313" key="4">
    <source>
        <dbReference type="Proteomes" id="UP000295163"/>
    </source>
</evidence>
<dbReference type="EMBL" id="SMZT01000002">
    <property type="protein sequence ID" value="TDL44417.1"/>
    <property type="molecule type" value="Genomic_DNA"/>
</dbReference>
<evidence type="ECO:0000256" key="2">
    <source>
        <dbReference type="ARBA" id="ARBA00023235"/>
    </source>
</evidence>
<dbReference type="AlphaFoldDB" id="A0A4R5YLX1"/>
<evidence type="ECO:0000313" key="3">
    <source>
        <dbReference type="EMBL" id="TDL44417.1"/>
    </source>
</evidence>
<organism evidence="3 4">
    <name type="scientific">Kocuria rosea</name>
    <name type="common">Deinococcus erythromyxa</name>
    <name type="synonym">Micrococcus rubens</name>
    <dbReference type="NCBI Taxonomy" id="1275"/>
    <lineage>
        <taxon>Bacteria</taxon>
        <taxon>Bacillati</taxon>
        <taxon>Actinomycetota</taxon>
        <taxon>Actinomycetes</taxon>
        <taxon>Micrococcales</taxon>
        <taxon>Micrococcaceae</taxon>
        <taxon>Kocuria</taxon>
    </lineage>
</organism>
<protein>
    <submittedName>
        <fullName evidence="3">Methylitaconate delta2-delta3-isomerase</fullName>
    </submittedName>
</protein>
<comment type="similarity">
    <text evidence="1">Belongs to the PrpF family.</text>
</comment>
<dbReference type="GO" id="GO:0016853">
    <property type="term" value="F:isomerase activity"/>
    <property type="evidence" value="ECO:0007669"/>
    <property type="project" value="UniProtKB-KW"/>
</dbReference>